<reference evidence="3 4" key="1">
    <citation type="submission" date="2023-02" db="EMBL/GenBank/DDBJ databases">
        <title>Dictyobacter halimunensis sp. nov., a new member of the class Ktedonobacteria from forest soil in a geothermal area.</title>
        <authorList>
            <person name="Rachmania M.K."/>
            <person name="Ningsih F."/>
            <person name="Sakai Y."/>
            <person name="Yabe S."/>
            <person name="Yokota A."/>
            <person name="Sjamsuridzal W."/>
        </authorList>
    </citation>
    <scope>NUCLEOTIDE SEQUENCE [LARGE SCALE GENOMIC DNA]</scope>
    <source>
        <strain evidence="3 4">S3.2.2.5</strain>
    </source>
</reference>
<feature type="region of interest" description="Disordered" evidence="2">
    <location>
        <begin position="1"/>
        <end position="31"/>
    </location>
</feature>
<feature type="compositionally biased region" description="Basic and acidic residues" evidence="2">
    <location>
        <begin position="171"/>
        <end position="187"/>
    </location>
</feature>
<protein>
    <submittedName>
        <fullName evidence="3">Uncharacterized protein</fullName>
    </submittedName>
</protein>
<dbReference type="EMBL" id="BSRI01000002">
    <property type="protein sequence ID" value="GLV59275.1"/>
    <property type="molecule type" value="Genomic_DNA"/>
</dbReference>
<proteinExistence type="predicted"/>
<dbReference type="RefSeq" id="WP_338255863.1">
    <property type="nucleotide sequence ID" value="NZ_BSRI01000002.1"/>
</dbReference>
<dbReference type="Proteomes" id="UP001344906">
    <property type="component" value="Unassembled WGS sequence"/>
</dbReference>
<evidence type="ECO:0000313" key="4">
    <source>
        <dbReference type="Proteomes" id="UP001344906"/>
    </source>
</evidence>
<gene>
    <name evidence="3" type="ORF">KDH_61020</name>
</gene>
<name>A0ABQ6G082_9CHLR</name>
<organism evidence="3 4">
    <name type="scientific">Dictyobacter halimunensis</name>
    <dbReference type="NCBI Taxonomy" id="3026934"/>
    <lineage>
        <taxon>Bacteria</taxon>
        <taxon>Bacillati</taxon>
        <taxon>Chloroflexota</taxon>
        <taxon>Ktedonobacteria</taxon>
        <taxon>Ktedonobacterales</taxon>
        <taxon>Dictyobacteraceae</taxon>
        <taxon>Dictyobacter</taxon>
    </lineage>
</organism>
<feature type="compositionally biased region" description="Basic and acidic residues" evidence="2">
    <location>
        <begin position="146"/>
        <end position="161"/>
    </location>
</feature>
<feature type="coiled-coil region" evidence="1">
    <location>
        <begin position="287"/>
        <end position="314"/>
    </location>
</feature>
<accession>A0ABQ6G082</accession>
<comment type="caution">
    <text evidence="3">The sequence shown here is derived from an EMBL/GenBank/DDBJ whole genome shotgun (WGS) entry which is preliminary data.</text>
</comment>
<feature type="region of interest" description="Disordered" evidence="2">
    <location>
        <begin position="143"/>
        <end position="188"/>
    </location>
</feature>
<evidence type="ECO:0000256" key="2">
    <source>
        <dbReference type="SAM" id="MobiDB-lite"/>
    </source>
</evidence>
<feature type="compositionally biased region" description="Basic and acidic residues" evidence="2">
    <location>
        <begin position="1"/>
        <end position="24"/>
    </location>
</feature>
<evidence type="ECO:0000313" key="3">
    <source>
        <dbReference type="EMBL" id="GLV59275.1"/>
    </source>
</evidence>
<keyword evidence="4" id="KW-1185">Reference proteome</keyword>
<evidence type="ECO:0000256" key="1">
    <source>
        <dbReference type="SAM" id="Coils"/>
    </source>
</evidence>
<keyword evidence="1" id="KW-0175">Coiled coil</keyword>
<sequence length="390" mass="42641">MSTDDEPRSWGQPEHKERPKDPAHRNRQIRGVHALKGVHDLKGTRGLKGTHDLKGGQGLKGVKDIKGAEGLKGARDLKSAQNLAGTGTQHTNLQAGLKVIQEVVKDELQGNIQKLKTSLSNASETMRDNVQTGLQSALQTGANAIEESRGQKARGEHESKKSSTNPVGGHEPAEKKENEAEVKKSPPRDTLISLISDRKKRDELIDRLAQNIILVKNTLDKTVTAINVMQDVLEKSAPLFGEQENIQKIQEVLNKVEPGVKTAKDVIDKLEPLLYQQGDASNIRDVLEKFTGGVENLQELLENAKERVDALQTILRRVAVVLKAMEKVAPMIDKKSEVGTARKLYTKVNAIVKTVNLVLGKAIVGVDVVQSTLDKIMALPAEHPLPAPRS</sequence>